<comment type="caution">
    <text evidence="1">The sequence shown here is derived from an EMBL/GenBank/DDBJ whole genome shotgun (WGS) entry which is preliminary data.</text>
</comment>
<evidence type="ECO:0008006" key="2">
    <source>
        <dbReference type="Google" id="ProtNLM"/>
    </source>
</evidence>
<dbReference type="EMBL" id="LAZR01006250">
    <property type="protein sequence ID" value="KKM93560.1"/>
    <property type="molecule type" value="Genomic_DNA"/>
</dbReference>
<gene>
    <name evidence="1" type="ORF">LCGC14_1207240</name>
</gene>
<accession>A0A0F9NXG3</accession>
<proteinExistence type="predicted"/>
<dbReference type="AlphaFoldDB" id="A0A0F9NXG3"/>
<evidence type="ECO:0000313" key="1">
    <source>
        <dbReference type="EMBL" id="KKM93560.1"/>
    </source>
</evidence>
<sequence length="368" mass="41127">MATDFDLALDYWNATLQNIITKKPALATFAYRKWPLFNIFFQNAKKEKGGDSLEGHITLDSEGNAKLVGIWDQDNLIKKNINRKYTAFWRQAKGGMLWNLMETSINAGAQKIYDVLETQYNSAMKDILEAIYLSLITGPTSASDFESPNSINTWLRVGTASSTGGWTGYQSRYNDGSTPGAAYNTAGLTSSSSVNTGWASYYADHLGNIDESLLTLLDTAVRKLAFQAPQVPNVKAIGTELGLGLADFSMYTSDNVIKKLNTFYVKSDDNMGYRPDSHYGVPTFRSIPFSYVDLFDTARTSLYGTDPIFGINHSQLYPIIHQDWNFEELSGVDPTRAVVMQKLIYVRYQMWCENPQDAGFLISQHPSS</sequence>
<reference evidence="1" key="1">
    <citation type="journal article" date="2015" name="Nature">
        <title>Complex archaea that bridge the gap between prokaryotes and eukaryotes.</title>
        <authorList>
            <person name="Spang A."/>
            <person name="Saw J.H."/>
            <person name="Jorgensen S.L."/>
            <person name="Zaremba-Niedzwiedzka K."/>
            <person name="Martijn J."/>
            <person name="Lind A.E."/>
            <person name="van Eijk R."/>
            <person name="Schleper C."/>
            <person name="Guy L."/>
            <person name="Ettema T.J."/>
        </authorList>
    </citation>
    <scope>NUCLEOTIDE SEQUENCE</scope>
</reference>
<protein>
    <recommendedName>
        <fullName evidence="2">Bacteriophage Mu GpT domain-containing protein</fullName>
    </recommendedName>
</protein>
<name>A0A0F9NXG3_9ZZZZ</name>
<organism evidence="1">
    <name type="scientific">marine sediment metagenome</name>
    <dbReference type="NCBI Taxonomy" id="412755"/>
    <lineage>
        <taxon>unclassified sequences</taxon>
        <taxon>metagenomes</taxon>
        <taxon>ecological metagenomes</taxon>
    </lineage>
</organism>